<dbReference type="Pfam" id="PF06114">
    <property type="entry name" value="Peptidase_M78"/>
    <property type="match status" value="1"/>
</dbReference>
<dbReference type="EMBL" id="JAHKNI010000009">
    <property type="protein sequence ID" value="MBU3064996.1"/>
    <property type="molecule type" value="Genomic_DNA"/>
</dbReference>
<evidence type="ECO:0000259" key="1">
    <source>
        <dbReference type="Pfam" id="PF06114"/>
    </source>
</evidence>
<accession>A0ABS6B5I6</accession>
<dbReference type="Proteomes" id="UP000733379">
    <property type="component" value="Unassembled WGS sequence"/>
</dbReference>
<dbReference type="Gene3D" id="1.10.10.2910">
    <property type="match status" value="1"/>
</dbReference>
<sequence>MFAGVEGAVTLAECIEAAAVGRGREIVVAPSDLAETEIFGIWFELDDRDLILVDRQASPAHRNHIVCHELGHIVLGHGMAPALAAMVPTVRVRCRTSGQAALEQDAELFARMLQSELLTRQAGGYQRVPSAAARRIAASLDRSRRC</sequence>
<proteinExistence type="predicted"/>
<comment type="caution">
    <text evidence="2">The sequence shown here is derived from an EMBL/GenBank/DDBJ whole genome shotgun (WGS) entry which is preliminary data.</text>
</comment>
<reference evidence="2 3" key="1">
    <citation type="submission" date="2021-06" db="EMBL/GenBank/DDBJ databases">
        <title>Actinomycetes sequencing.</title>
        <authorList>
            <person name="Shan Q."/>
        </authorList>
    </citation>
    <scope>NUCLEOTIDE SEQUENCE [LARGE SCALE GENOMIC DNA]</scope>
    <source>
        <strain evidence="2 3">NEAU-G5</strain>
    </source>
</reference>
<feature type="domain" description="IrrE N-terminal-like" evidence="1">
    <location>
        <begin position="27"/>
        <end position="113"/>
    </location>
</feature>
<dbReference type="InterPro" id="IPR010359">
    <property type="entry name" value="IrrE_HExxH"/>
</dbReference>
<name>A0ABS6B5I6_9NOCA</name>
<protein>
    <submittedName>
        <fullName evidence="2">ImmA/IrrE family metallo-endopeptidase</fullName>
    </submittedName>
</protein>
<keyword evidence="3" id="KW-1185">Reference proteome</keyword>
<evidence type="ECO:0000313" key="2">
    <source>
        <dbReference type="EMBL" id="MBU3064996.1"/>
    </source>
</evidence>
<gene>
    <name evidence="2" type="ORF">KO481_26125</name>
</gene>
<organism evidence="2 3">
    <name type="scientific">Nocardia albiluteola</name>
    <dbReference type="NCBI Taxonomy" id="2842303"/>
    <lineage>
        <taxon>Bacteria</taxon>
        <taxon>Bacillati</taxon>
        <taxon>Actinomycetota</taxon>
        <taxon>Actinomycetes</taxon>
        <taxon>Mycobacteriales</taxon>
        <taxon>Nocardiaceae</taxon>
        <taxon>Nocardia</taxon>
    </lineage>
</organism>
<evidence type="ECO:0000313" key="3">
    <source>
        <dbReference type="Proteomes" id="UP000733379"/>
    </source>
</evidence>